<dbReference type="Proteomes" id="UP000006039">
    <property type="component" value="Unassembled WGS sequence"/>
</dbReference>
<feature type="region of interest" description="Disordered" evidence="2">
    <location>
        <begin position="1"/>
        <end position="123"/>
    </location>
</feature>
<feature type="compositionally biased region" description="Polar residues" evidence="2">
    <location>
        <begin position="7"/>
        <end position="21"/>
    </location>
</feature>
<organism evidence="3">
    <name type="scientific">Gaeumannomyces tritici (strain R3-111a-1)</name>
    <name type="common">Wheat and barley take-all root rot fungus</name>
    <name type="synonym">Gaeumannomyces graminis var. tritici</name>
    <dbReference type="NCBI Taxonomy" id="644352"/>
    <lineage>
        <taxon>Eukaryota</taxon>
        <taxon>Fungi</taxon>
        <taxon>Dikarya</taxon>
        <taxon>Ascomycota</taxon>
        <taxon>Pezizomycotina</taxon>
        <taxon>Sordariomycetes</taxon>
        <taxon>Sordariomycetidae</taxon>
        <taxon>Magnaporthales</taxon>
        <taxon>Magnaporthaceae</taxon>
        <taxon>Gaeumannomyces</taxon>
    </lineage>
</organism>
<evidence type="ECO:0000313" key="3">
    <source>
        <dbReference type="EMBL" id="EJT71989.1"/>
    </source>
</evidence>
<gene>
    <name evidence="4" type="primary">20351697</name>
    <name evidence="3" type="ORF">GGTG_11239</name>
</gene>
<dbReference type="RefSeq" id="XP_009227386.1">
    <property type="nucleotide sequence ID" value="XM_009229122.1"/>
</dbReference>
<proteinExistence type="predicted"/>
<reference evidence="3" key="2">
    <citation type="submission" date="2010-07" db="EMBL/GenBank/DDBJ databases">
        <authorList>
            <consortium name="The Broad Institute Genome Sequencing Platform"/>
            <consortium name="Broad Institute Genome Sequencing Center for Infectious Disease"/>
            <person name="Ma L.-J."/>
            <person name="Dead R."/>
            <person name="Young S."/>
            <person name="Zeng Q."/>
            <person name="Koehrsen M."/>
            <person name="Alvarado L."/>
            <person name="Berlin A."/>
            <person name="Chapman S.B."/>
            <person name="Chen Z."/>
            <person name="Freedman E."/>
            <person name="Gellesch M."/>
            <person name="Goldberg J."/>
            <person name="Griggs A."/>
            <person name="Gujja S."/>
            <person name="Heilman E.R."/>
            <person name="Heiman D."/>
            <person name="Hepburn T."/>
            <person name="Howarth C."/>
            <person name="Jen D."/>
            <person name="Larson L."/>
            <person name="Mehta T."/>
            <person name="Neiman D."/>
            <person name="Pearson M."/>
            <person name="Roberts A."/>
            <person name="Saif S."/>
            <person name="Shea T."/>
            <person name="Shenoy N."/>
            <person name="Sisk P."/>
            <person name="Stolte C."/>
            <person name="Sykes S."/>
            <person name="Walk T."/>
            <person name="White J."/>
            <person name="Yandava C."/>
            <person name="Haas B."/>
            <person name="Nusbaum C."/>
            <person name="Birren B."/>
        </authorList>
    </citation>
    <scope>NUCLEOTIDE SEQUENCE</scope>
    <source>
        <strain evidence="3">R3-111a-1</strain>
    </source>
</reference>
<dbReference type="AlphaFoldDB" id="J3PCL9"/>
<dbReference type="STRING" id="644352.J3PCL9"/>
<feature type="compositionally biased region" description="Basic and acidic residues" evidence="2">
    <location>
        <begin position="607"/>
        <end position="621"/>
    </location>
</feature>
<keyword evidence="5" id="KW-1185">Reference proteome</keyword>
<reference evidence="3" key="3">
    <citation type="submission" date="2010-09" db="EMBL/GenBank/DDBJ databases">
        <title>Annotation of Gaeumannomyces graminis var. tritici R3-111a-1.</title>
        <authorList>
            <consortium name="The Broad Institute Genome Sequencing Platform"/>
            <person name="Ma L.-J."/>
            <person name="Dead R."/>
            <person name="Young S.K."/>
            <person name="Zeng Q."/>
            <person name="Gargeya S."/>
            <person name="Fitzgerald M."/>
            <person name="Haas B."/>
            <person name="Abouelleil A."/>
            <person name="Alvarado L."/>
            <person name="Arachchi H.M."/>
            <person name="Berlin A."/>
            <person name="Brown A."/>
            <person name="Chapman S.B."/>
            <person name="Chen Z."/>
            <person name="Dunbar C."/>
            <person name="Freedman E."/>
            <person name="Gearin G."/>
            <person name="Gellesch M."/>
            <person name="Goldberg J."/>
            <person name="Griggs A."/>
            <person name="Gujja S."/>
            <person name="Heiman D."/>
            <person name="Howarth C."/>
            <person name="Larson L."/>
            <person name="Lui A."/>
            <person name="MacDonald P.J.P."/>
            <person name="Mehta T."/>
            <person name="Montmayeur A."/>
            <person name="Murphy C."/>
            <person name="Neiman D."/>
            <person name="Pearson M."/>
            <person name="Priest M."/>
            <person name="Roberts A."/>
            <person name="Saif S."/>
            <person name="Shea T."/>
            <person name="Shenoy N."/>
            <person name="Sisk P."/>
            <person name="Stolte C."/>
            <person name="Sykes S."/>
            <person name="Yandava C."/>
            <person name="Wortman J."/>
            <person name="Nusbaum C."/>
            <person name="Birren B."/>
        </authorList>
    </citation>
    <scope>NUCLEOTIDE SEQUENCE</scope>
    <source>
        <strain evidence="3">R3-111a-1</strain>
    </source>
</reference>
<accession>J3PCL9</accession>
<evidence type="ECO:0000313" key="4">
    <source>
        <dbReference type="EnsemblFungi" id="EJT71989"/>
    </source>
</evidence>
<protein>
    <submittedName>
        <fullName evidence="3 4">Uncharacterized protein</fullName>
    </submittedName>
</protein>
<dbReference type="VEuPathDB" id="FungiDB:GGTG_11239"/>
<dbReference type="EnsemblFungi" id="EJT71989">
    <property type="protein sequence ID" value="EJT71989"/>
    <property type="gene ID" value="GGTG_11239"/>
</dbReference>
<feature type="coiled-coil region" evidence="1">
    <location>
        <begin position="271"/>
        <end position="344"/>
    </location>
</feature>
<dbReference type="OrthoDB" id="10254988at2759"/>
<reference evidence="4" key="5">
    <citation type="submission" date="2018-04" db="UniProtKB">
        <authorList>
            <consortium name="EnsemblFungi"/>
        </authorList>
    </citation>
    <scope>IDENTIFICATION</scope>
    <source>
        <strain evidence="4">R3-111a-1</strain>
    </source>
</reference>
<reference evidence="5" key="1">
    <citation type="submission" date="2010-07" db="EMBL/GenBank/DDBJ databases">
        <title>The genome sequence of Gaeumannomyces graminis var. tritici strain R3-111a-1.</title>
        <authorList>
            <consortium name="The Broad Institute Genome Sequencing Platform"/>
            <person name="Ma L.-J."/>
            <person name="Dead R."/>
            <person name="Young S."/>
            <person name="Zeng Q."/>
            <person name="Koehrsen M."/>
            <person name="Alvarado L."/>
            <person name="Berlin A."/>
            <person name="Chapman S.B."/>
            <person name="Chen Z."/>
            <person name="Freedman E."/>
            <person name="Gellesch M."/>
            <person name="Goldberg J."/>
            <person name="Griggs A."/>
            <person name="Gujja S."/>
            <person name="Heilman E.R."/>
            <person name="Heiman D."/>
            <person name="Hepburn T."/>
            <person name="Howarth C."/>
            <person name="Jen D."/>
            <person name="Larson L."/>
            <person name="Mehta T."/>
            <person name="Neiman D."/>
            <person name="Pearson M."/>
            <person name="Roberts A."/>
            <person name="Saif S."/>
            <person name="Shea T."/>
            <person name="Shenoy N."/>
            <person name="Sisk P."/>
            <person name="Stolte C."/>
            <person name="Sykes S."/>
            <person name="Walk T."/>
            <person name="White J."/>
            <person name="Yandava C."/>
            <person name="Haas B."/>
            <person name="Nusbaum C."/>
            <person name="Birren B."/>
        </authorList>
    </citation>
    <scope>NUCLEOTIDE SEQUENCE [LARGE SCALE GENOMIC DNA]</scope>
    <source>
        <strain evidence="5">R3-111a-1</strain>
    </source>
</reference>
<reference evidence="4" key="4">
    <citation type="journal article" date="2015" name="G3 (Bethesda)">
        <title>Genome sequences of three phytopathogenic species of the Magnaporthaceae family of fungi.</title>
        <authorList>
            <person name="Okagaki L.H."/>
            <person name="Nunes C.C."/>
            <person name="Sailsbery J."/>
            <person name="Clay B."/>
            <person name="Brown D."/>
            <person name="John T."/>
            <person name="Oh Y."/>
            <person name="Young N."/>
            <person name="Fitzgerald M."/>
            <person name="Haas B.J."/>
            <person name="Zeng Q."/>
            <person name="Young S."/>
            <person name="Adiconis X."/>
            <person name="Fan L."/>
            <person name="Levin J.Z."/>
            <person name="Mitchell T.K."/>
            <person name="Okubara P.A."/>
            <person name="Farman M.L."/>
            <person name="Kohn L.M."/>
            <person name="Birren B."/>
            <person name="Ma L.-J."/>
            <person name="Dean R.A."/>
        </authorList>
    </citation>
    <scope>NUCLEOTIDE SEQUENCE</scope>
    <source>
        <strain evidence="4">R3-111a-1</strain>
    </source>
</reference>
<keyword evidence="1" id="KW-0175">Coiled coil</keyword>
<sequence>MSRYSSDRQSLSGANERTSSGRSREDYSDRGNHDRRDSSSRGTYRRNEYTENRDHGFRDRPRREYSRDDHDHGSPDAPRPAPPTGPKRSAPSTRPAPAQVSSNGATSISNPLGGKQDRSSPSEQLVQLVCDWSASVSKQAAAQLRKDEQNKFYEQREESYQRLKRLQRNDYPSISQQHEQFRDRAKVDLDTATKDYESHKNKTLELADKFAMVIHTALPETMAVQRSGSLSEVDRNTVEKNIMDAFHSKWNNCQQKLDNNIKKLGDNSYGLEVMKREHEAMKRELEIVKREKTSQKEELEVVKREQISQKEELEVVKKEQTSQKEELAALKSAWDKEREELRRERHELWSAWAKERSELTSASAKERSELTAVWEEERSKLTSALEGEANGLQSLKSDLDKLRDRATQLECATRVLDNDVFDRWWDFVDNQLPIITKDMEEIKAMPRPAADTAGGATHVCDGAKAAEKLQAEFSRLQAQVTSLSRQGSAADIQAKITPHLDAIIGSFGQLIDGVKNRLAFLENASRGQFKDEFKQLAEELMQKHTSLRSEVQQKFDQLDLIITQLDSQYQNITTKQMADRIAQYYHSTQPLTEQIYTDIRQVAKRQDRMEEHIKSISEEPRHKRPRMTPNAGMQPMPNGYGS</sequence>
<evidence type="ECO:0000256" key="1">
    <source>
        <dbReference type="SAM" id="Coils"/>
    </source>
</evidence>
<dbReference type="eggNOG" id="ENOG502RMSG">
    <property type="taxonomic scope" value="Eukaryota"/>
</dbReference>
<feature type="coiled-coil region" evidence="1">
    <location>
        <begin position="385"/>
        <end position="412"/>
    </location>
</feature>
<evidence type="ECO:0000313" key="5">
    <source>
        <dbReference type="Proteomes" id="UP000006039"/>
    </source>
</evidence>
<dbReference type="HOGENOM" id="CLU_460095_0_0_1"/>
<name>J3PCL9_GAET3</name>
<feature type="compositionally biased region" description="Polar residues" evidence="2">
    <location>
        <begin position="99"/>
        <end position="110"/>
    </location>
</feature>
<dbReference type="EMBL" id="GL385400">
    <property type="protein sequence ID" value="EJT71989.1"/>
    <property type="molecule type" value="Genomic_DNA"/>
</dbReference>
<evidence type="ECO:0000256" key="2">
    <source>
        <dbReference type="SAM" id="MobiDB-lite"/>
    </source>
</evidence>
<feature type="compositionally biased region" description="Basic and acidic residues" evidence="2">
    <location>
        <begin position="22"/>
        <end position="74"/>
    </location>
</feature>
<dbReference type="GeneID" id="20351697"/>
<feature type="region of interest" description="Disordered" evidence="2">
    <location>
        <begin position="607"/>
        <end position="642"/>
    </location>
</feature>